<dbReference type="RefSeq" id="WP_142898523.1">
    <property type="nucleotide sequence ID" value="NZ_ML660059.1"/>
</dbReference>
<dbReference type="GO" id="GO:0016740">
    <property type="term" value="F:transferase activity"/>
    <property type="evidence" value="ECO:0007669"/>
    <property type="project" value="UniProtKB-KW"/>
</dbReference>
<keyword evidence="4" id="KW-1185">Reference proteome</keyword>
<dbReference type="CDD" id="cd04179">
    <property type="entry name" value="DPM_DPG-synthase_like"/>
    <property type="match status" value="1"/>
</dbReference>
<dbReference type="OrthoDB" id="5291101at2"/>
<keyword evidence="1" id="KW-0472">Membrane</keyword>
<evidence type="ECO:0000259" key="2">
    <source>
        <dbReference type="Pfam" id="PF00535"/>
    </source>
</evidence>
<evidence type="ECO:0000313" key="3">
    <source>
        <dbReference type="EMBL" id="TQV76260.1"/>
    </source>
</evidence>
<dbReference type="SUPFAM" id="SSF53448">
    <property type="entry name" value="Nucleotide-diphospho-sugar transferases"/>
    <property type="match status" value="1"/>
</dbReference>
<dbReference type="Proteomes" id="UP000315252">
    <property type="component" value="Unassembled WGS sequence"/>
</dbReference>
<dbReference type="Pfam" id="PF00535">
    <property type="entry name" value="Glycos_transf_2"/>
    <property type="match status" value="1"/>
</dbReference>
<keyword evidence="1" id="KW-0812">Transmembrane</keyword>
<evidence type="ECO:0000256" key="1">
    <source>
        <dbReference type="SAM" id="Phobius"/>
    </source>
</evidence>
<keyword evidence="1" id="KW-1133">Transmembrane helix</keyword>
<dbReference type="PANTHER" id="PTHR48090">
    <property type="entry name" value="UNDECAPRENYL-PHOSPHATE 4-DEOXY-4-FORMAMIDO-L-ARABINOSE TRANSFERASE-RELATED"/>
    <property type="match status" value="1"/>
</dbReference>
<keyword evidence="3" id="KW-0808">Transferase</keyword>
<dbReference type="AlphaFoldDB" id="A0A545TG96"/>
<gene>
    <name evidence="3" type="ORF">FKG95_21755</name>
</gene>
<evidence type="ECO:0000313" key="4">
    <source>
        <dbReference type="Proteomes" id="UP000315252"/>
    </source>
</evidence>
<organism evidence="3 4">
    <name type="scientific">Denitrobaculum tricleocarpae</name>
    <dbReference type="NCBI Taxonomy" id="2591009"/>
    <lineage>
        <taxon>Bacteria</taxon>
        <taxon>Pseudomonadati</taxon>
        <taxon>Pseudomonadota</taxon>
        <taxon>Alphaproteobacteria</taxon>
        <taxon>Rhodospirillales</taxon>
        <taxon>Rhodospirillaceae</taxon>
        <taxon>Denitrobaculum</taxon>
    </lineage>
</organism>
<protein>
    <submittedName>
        <fullName evidence="3">Glycosyltransferase family 2 protein</fullName>
    </submittedName>
</protein>
<feature type="transmembrane region" description="Helical" evidence="1">
    <location>
        <begin position="267"/>
        <end position="287"/>
    </location>
</feature>
<reference evidence="3 4" key="1">
    <citation type="submission" date="2019-06" db="EMBL/GenBank/DDBJ databases">
        <title>Whole genome sequence for Rhodospirillaceae sp. R148.</title>
        <authorList>
            <person name="Wang G."/>
        </authorList>
    </citation>
    <scope>NUCLEOTIDE SEQUENCE [LARGE SCALE GENOMIC DNA]</scope>
    <source>
        <strain evidence="3 4">R148</strain>
    </source>
</reference>
<feature type="transmembrane region" description="Helical" evidence="1">
    <location>
        <begin position="179"/>
        <end position="197"/>
    </location>
</feature>
<sequence>MTINKPEFSIVVPCYNEEGAIEETIDHLTSLISKDRDYEIIVVNDGSTDETGKILTDLTSKHTNLNVLTHQKNRGYGAGLKTGIGRARGDLVVITDADGTYPNERIPELVDLCQDYDMVVGARVGENVTYSKIRKIPKVFLQAWVSWIAGQHVPDINSGLRVFRRDVAQRFFRILPNSFSFTITITLAMLTTYRAVLFEPINYKARIGNSKIKPIRDTLRFCALIMRTGTYFAPMRVLMPFVWVFAALSAASLAFDTFVLQNLSDKTTLLFLATFNTAMFALLADMIDKRSAR</sequence>
<accession>A0A545TG96</accession>
<feature type="domain" description="Glycosyltransferase 2-like" evidence="2">
    <location>
        <begin position="9"/>
        <end position="167"/>
    </location>
</feature>
<proteinExistence type="predicted"/>
<dbReference type="PANTHER" id="PTHR48090:SF7">
    <property type="entry name" value="RFBJ PROTEIN"/>
    <property type="match status" value="1"/>
</dbReference>
<feature type="transmembrane region" description="Helical" evidence="1">
    <location>
        <begin position="237"/>
        <end position="255"/>
    </location>
</feature>
<dbReference type="InterPro" id="IPR050256">
    <property type="entry name" value="Glycosyltransferase_2"/>
</dbReference>
<dbReference type="Gene3D" id="3.90.550.10">
    <property type="entry name" value="Spore Coat Polysaccharide Biosynthesis Protein SpsA, Chain A"/>
    <property type="match status" value="1"/>
</dbReference>
<dbReference type="EMBL" id="VHSH01000008">
    <property type="protein sequence ID" value="TQV76260.1"/>
    <property type="molecule type" value="Genomic_DNA"/>
</dbReference>
<dbReference type="InterPro" id="IPR029044">
    <property type="entry name" value="Nucleotide-diphossugar_trans"/>
</dbReference>
<dbReference type="InterPro" id="IPR001173">
    <property type="entry name" value="Glyco_trans_2-like"/>
</dbReference>
<name>A0A545TG96_9PROT</name>
<comment type="caution">
    <text evidence="3">The sequence shown here is derived from an EMBL/GenBank/DDBJ whole genome shotgun (WGS) entry which is preliminary data.</text>
</comment>